<feature type="domain" description="Transketolase-like pyrimidine-binding" evidence="5">
    <location>
        <begin position="331"/>
        <end position="496"/>
    </location>
</feature>
<dbReference type="PANTHER" id="PTHR43825:SF1">
    <property type="entry name" value="TRANSKETOLASE-LIKE PYRIMIDINE-BINDING DOMAIN-CONTAINING PROTEIN"/>
    <property type="match status" value="1"/>
</dbReference>
<dbReference type="AlphaFoldDB" id="A0A1F5G025"/>
<comment type="cofactor">
    <cofactor evidence="3">
        <name>thiamine diphosphate</name>
        <dbReference type="ChEBI" id="CHEBI:58937"/>
    </cofactor>
</comment>
<name>A0A1F5G025_9BACT</name>
<gene>
    <name evidence="6" type="ORF">A2696_02935</name>
</gene>
<dbReference type="CDD" id="cd02012">
    <property type="entry name" value="TPP_TK"/>
    <property type="match status" value="1"/>
</dbReference>
<reference evidence="6 7" key="1">
    <citation type="journal article" date="2016" name="Nat. Commun.">
        <title>Thousands of microbial genomes shed light on interconnected biogeochemical processes in an aquifer system.</title>
        <authorList>
            <person name="Anantharaman K."/>
            <person name="Brown C.T."/>
            <person name="Hug L.A."/>
            <person name="Sharon I."/>
            <person name="Castelle C.J."/>
            <person name="Probst A.J."/>
            <person name="Thomas B.C."/>
            <person name="Singh A."/>
            <person name="Wilkins M.J."/>
            <person name="Karaoz U."/>
            <person name="Brodie E.L."/>
            <person name="Williams K.H."/>
            <person name="Hubbard S.S."/>
            <person name="Banfield J.F."/>
        </authorList>
    </citation>
    <scope>NUCLEOTIDE SEQUENCE [LARGE SCALE GENOMIC DNA]</scope>
</reference>
<dbReference type="SUPFAM" id="SSF52518">
    <property type="entry name" value="Thiamin diphosphate-binding fold (THDP-binding)"/>
    <property type="match status" value="2"/>
</dbReference>
<evidence type="ECO:0000256" key="2">
    <source>
        <dbReference type="ARBA" id="ARBA00001946"/>
    </source>
</evidence>
<dbReference type="Pfam" id="PF00456">
    <property type="entry name" value="Transketolase_N"/>
    <property type="match status" value="1"/>
</dbReference>
<dbReference type="InterPro" id="IPR005475">
    <property type="entry name" value="Transketolase-like_Pyr-bd"/>
</dbReference>
<dbReference type="InterPro" id="IPR033248">
    <property type="entry name" value="Transketolase_C"/>
</dbReference>
<dbReference type="InterPro" id="IPR009014">
    <property type="entry name" value="Transketo_C/PFOR_II"/>
</dbReference>
<dbReference type="CDD" id="cd07033">
    <property type="entry name" value="TPP_PYR_DXS_TK_like"/>
    <property type="match status" value="1"/>
</dbReference>
<dbReference type="Proteomes" id="UP000177069">
    <property type="component" value="Unassembled WGS sequence"/>
</dbReference>
<evidence type="ECO:0000256" key="1">
    <source>
        <dbReference type="ARBA" id="ARBA00001936"/>
    </source>
</evidence>
<dbReference type="EMBL" id="MFBA01000033">
    <property type="protein sequence ID" value="OGD85209.1"/>
    <property type="molecule type" value="Genomic_DNA"/>
</dbReference>
<evidence type="ECO:0000259" key="5">
    <source>
        <dbReference type="SMART" id="SM00861"/>
    </source>
</evidence>
<dbReference type="GO" id="GO:0005737">
    <property type="term" value="C:cytoplasm"/>
    <property type="evidence" value="ECO:0007669"/>
    <property type="project" value="UniProtKB-ARBA"/>
</dbReference>
<sequence length="637" mass="70832">MNYLNFVSLEEIQRIKKSIKDSFKKAAVLADIFRINTLYMIEKAGSGHIGSSFSSMDIVTWLWLHEMISPNELIKKHSDIYFSSKGHDVPALYNVLIGTGRLDFDYIHKLRRLGGLPGHPDIVTPYIMTNTGPLGMGVSKAMGMAIALRAEVQSSKLKVKNLPRIFVMCSDGELQEGSFWESLQPAANGSFGEIIVIVDHNKIQSDTWVRETSDLGDLGAKFKAFGWEVERCNGHNFEALSKTFAHFRKIKSKPKILIADTVKGKGVSFMEKVADDGYYKFHSGALSIKNYHLAFKDLSERVNKRLNDLGVQPLKYEHVEPEVKIIPENPQRLVAAYSDELVKIARRRKDIVAMDADLVLDTGLIPFKNEFGNRYIECGIAEQHMVSLAGGLALSGKLPIVHSFACFLSTRPNEQIYNNATEKTKIIYVGSLAGLLPGGPGHSHQSVREISTLGSIPGLTMIEPSCEQETRMALRWAVNDNRESTYIRLVSIPVETPFELPKNYQLKPGRGVEIVKGGNAAIIAYGAVMLTEAVKAAQELLTRGVSVAVINLPWLNRVDEKWLSTLTKYKTIISIDDHYVDLGQGTLIAAMVAKNKLDFKVVSLGITSIPECGQNQEVLRHHQLDSVSLAKRVRRSL</sequence>
<comment type="similarity">
    <text evidence="4">Belongs to the transketolase family.</text>
</comment>
<dbReference type="SMART" id="SM00861">
    <property type="entry name" value="Transket_pyr"/>
    <property type="match status" value="1"/>
</dbReference>
<comment type="cofactor">
    <cofactor evidence="1">
        <name>Mn(2+)</name>
        <dbReference type="ChEBI" id="CHEBI:29035"/>
    </cofactor>
</comment>
<dbReference type="InterPro" id="IPR051157">
    <property type="entry name" value="PDH/Transketolase"/>
</dbReference>
<evidence type="ECO:0000256" key="3">
    <source>
        <dbReference type="ARBA" id="ARBA00001964"/>
    </source>
</evidence>
<comment type="cofactor">
    <cofactor evidence="2">
        <name>Mg(2+)</name>
        <dbReference type="ChEBI" id="CHEBI:18420"/>
    </cofactor>
</comment>
<dbReference type="InterPro" id="IPR029061">
    <property type="entry name" value="THDP-binding"/>
</dbReference>
<dbReference type="Pfam" id="PF02779">
    <property type="entry name" value="Transket_pyr"/>
    <property type="match status" value="1"/>
</dbReference>
<comment type="caution">
    <text evidence="6">The sequence shown here is derived from an EMBL/GenBank/DDBJ whole genome shotgun (WGS) entry which is preliminary data.</text>
</comment>
<protein>
    <submittedName>
        <fullName evidence="6">Transketolase</fullName>
    </submittedName>
</protein>
<evidence type="ECO:0000313" key="7">
    <source>
        <dbReference type="Proteomes" id="UP000177069"/>
    </source>
</evidence>
<evidence type="ECO:0000256" key="4">
    <source>
        <dbReference type="ARBA" id="ARBA00007131"/>
    </source>
</evidence>
<dbReference type="PANTHER" id="PTHR43825">
    <property type="entry name" value="PYRUVATE DEHYDROGENASE E1 COMPONENT"/>
    <property type="match status" value="1"/>
</dbReference>
<dbReference type="Pfam" id="PF02780">
    <property type="entry name" value="Transketolase_C"/>
    <property type="match status" value="1"/>
</dbReference>
<accession>A0A1F5G025</accession>
<dbReference type="InterPro" id="IPR005474">
    <property type="entry name" value="Transketolase_N"/>
</dbReference>
<organism evidence="6 7">
    <name type="scientific">Candidatus Curtissbacteria bacterium RIFCSPHIGHO2_01_FULL_41_13</name>
    <dbReference type="NCBI Taxonomy" id="1797745"/>
    <lineage>
        <taxon>Bacteria</taxon>
        <taxon>Candidatus Curtissiibacteriota</taxon>
    </lineage>
</organism>
<proteinExistence type="inferred from homology"/>
<dbReference type="SUPFAM" id="SSF52922">
    <property type="entry name" value="TK C-terminal domain-like"/>
    <property type="match status" value="1"/>
</dbReference>
<evidence type="ECO:0000313" key="6">
    <source>
        <dbReference type="EMBL" id="OGD85209.1"/>
    </source>
</evidence>
<dbReference type="Gene3D" id="3.40.50.920">
    <property type="match status" value="1"/>
</dbReference>
<dbReference type="Gene3D" id="3.40.50.970">
    <property type="match status" value="2"/>
</dbReference>